<evidence type="ECO:0000259" key="3">
    <source>
        <dbReference type="PROSITE" id="PS50110"/>
    </source>
</evidence>
<dbReference type="AlphaFoldDB" id="A0A951PBB2"/>
<proteinExistence type="predicted"/>
<name>A0A951PBB2_9CYAN</name>
<dbReference type="PANTHER" id="PTHR44591">
    <property type="entry name" value="STRESS RESPONSE REGULATOR PROTEIN 1"/>
    <property type="match status" value="1"/>
</dbReference>
<dbReference type="InterPro" id="IPR001789">
    <property type="entry name" value="Sig_transdc_resp-reg_receiver"/>
</dbReference>
<dbReference type="GO" id="GO:0000160">
    <property type="term" value="P:phosphorelay signal transduction system"/>
    <property type="evidence" value="ECO:0007669"/>
    <property type="project" value="InterPro"/>
</dbReference>
<dbReference type="InterPro" id="IPR011006">
    <property type="entry name" value="CheY-like_superfamily"/>
</dbReference>
<gene>
    <name evidence="4" type="ORF">KME07_11250</name>
</gene>
<dbReference type="PANTHER" id="PTHR44591:SF3">
    <property type="entry name" value="RESPONSE REGULATORY DOMAIN-CONTAINING PROTEIN"/>
    <property type="match status" value="1"/>
</dbReference>
<protein>
    <submittedName>
        <fullName evidence="4">Response regulator</fullName>
    </submittedName>
</protein>
<dbReference type="Pfam" id="PF00072">
    <property type="entry name" value="Response_reg"/>
    <property type="match status" value="1"/>
</dbReference>
<dbReference type="SUPFAM" id="SSF52172">
    <property type="entry name" value="CheY-like"/>
    <property type="match status" value="1"/>
</dbReference>
<evidence type="ECO:0000313" key="5">
    <source>
        <dbReference type="Proteomes" id="UP000707356"/>
    </source>
</evidence>
<accession>A0A951PBB2</accession>
<comment type="caution">
    <text evidence="4">The sequence shown here is derived from an EMBL/GenBank/DDBJ whole genome shotgun (WGS) entry which is preliminary data.</text>
</comment>
<sequence length="136" mass="15142">MTQTLGLNQQVDTRILLIEDNEASRQLMSDYLEYYGYQVLALAKGSLFAQAMTQFCPNLVLLDLKLPDIDGFTLLQQRSSDSLDVPIIVISAFAFQADQQRALELGASQYLVKPVSLTQLTQAIRRELATSTELAV</sequence>
<organism evidence="4 5">
    <name type="scientific">Pegethrix bostrychoides GSE-TBD4-15B</name>
    <dbReference type="NCBI Taxonomy" id="2839662"/>
    <lineage>
        <taxon>Bacteria</taxon>
        <taxon>Bacillati</taxon>
        <taxon>Cyanobacteriota</taxon>
        <taxon>Cyanophyceae</taxon>
        <taxon>Oculatellales</taxon>
        <taxon>Oculatellaceae</taxon>
        <taxon>Pegethrix</taxon>
    </lineage>
</organism>
<dbReference type="Proteomes" id="UP000707356">
    <property type="component" value="Unassembled WGS sequence"/>
</dbReference>
<feature type="modified residue" description="4-aspartylphosphate" evidence="2">
    <location>
        <position position="63"/>
    </location>
</feature>
<dbReference type="InterPro" id="IPR050595">
    <property type="entry name" value="Bact_response_regulator"/>
</dbReference>
<evidence type="ECO:0000256" key="2">
    <source>
        <dbReference type="PROSITE-ProRule" id="PRU00169"/>
    </source>
</evidence>
<dbReference type="EMBL" id="JAHHHV010000065">
    <property type="protein sequence ID" value="MBW4466000.1"/>
    <property type="molecule type" value="Genomic_DNA"/>
</dbReference>
<feature type="domain" description="Response regulatory" evidence="3">
    <location>
        <begin position="14"/>
        <end position="128"/>
    </location>
</feature>
<evidence type="ECO:0000313" key="4">
    <source>
        <dbReference type="EMBL" id="MBW4466000.1"/>
    </source>
</evidence>
<reference evidence="4" key="1">
    <citation type="submission" date="2021-05" db="EMBL/GenBank/DDBJ databases">
        <authorList>
            <person name="Pietrasiak N."/>
            <person name="Ward R."/>
            <person name="Stajich J.E."/>
            <person name="Kurbessoian T."/>
        </authorList>
    </citation>
    <scope>NUCLEOTIDE SEQUENCE</scope>
    <source>
        <strain evidence="4">GSE-TBD4-15B</strain>
    </source>
</reference>
<reference evidence="4" key="2">
    <citation type="journal article" date="2022" name="Microbiol. Resour. Announc.">
        <title>Metagenome Sequencing to Explore Phylogenomics of Terrestrial Cyanobacteria.</title>
        <authorList>
            <person name="Ward R.D."/>
            <person name="Stajich J.E."/>
            <person name="Johansen J.R."/>
            <person name="Huntemann M."/>
            <person name="Clum A."/>
            <person name="Foster B."/>
            <person name="Foster B."/>
            <person name="Roux S."/>
            <person name="Palaniappan K."/>
            <person name="Varghese N."/>
            <person name="Mukherjee S."/>
            <person name="Reddy T.B.K."/>
            <person name="Daum C."/>
            <person name="Copeland A."/>
            <person name="Chen I.A."/>
            <person name="Ivanova N.N."/>
            <person name="Kyrpides N.C."/>
            <person name="Shapiro N."/>
            <person name="Eloe-Fadrosh E.A."/>
            <person name="Pietrasiak N."/>
        </authorList>
    </citation>
    <scope>NUCLEOTIDE SEQUENCE</scope>
    <source>
        <strain evidence="4">GSE-TBD4-15B</strain>
    </source>
</reference>
<dbReference type="PROSITE" id="PS50110">
    <property type="entry name" value="RESPONSE_REGULATORY"/>
    <property type="match status" value="1"/>
</dbReference>
<dbReference type="SMART" id="SM00448">
    <property type="entry name" value="REC"/>
    <property type="match status" value="1"/>
</dbReference>
<keyword evidence="1 2" id="KW-0597">Phosphoprotein</keyword>
<evidence type="ECO:0000256" key="1">
    <source>
        <dbReference type="ARBA" id="ARBA00022553"/>
    </source>
</evidence>
<dbReference type="Gene3D" id="3.40.50.2300">
    <property type="match status" value="1"/>
</dbReference>